<reference evidence="1" key="1">
    <citation type="submission" date="2021-05" db="EMBL/GenBank/DDBJ databases">
        <authorList>
            <person name="Alioto T."/>
            <person name="Alioto T."/>
            <person name="Gomez Garrido J."/>
        </authorList>
    </citation>
    <scope>NUCLEOTIDE SEQUENCE</scope>
</reference>
<name>A0A8D8U951_9HEMI</name>
<protein>
    <submittedName>
        <fullName evidence="1">Uncharacterized protein</fullName>
    </submittedName>
</protein>
<dbReference type="EMBL" id="HBUF01340085">
    <property type="protein sequence ID" value="CAG6701768.1"/>
    <property type="molecule type" value="Transcribed_RNA"/>
</dbReference>
<sequence>MSSITVLWIFFQSNLNSMYPKWCISLSQLLHSGGLMIMNNEQFIIKLYSCIIINWGFTSPFQQLGHLPSRVVGNQPTTRINLTQPELGREKPAAHGVLVPRWVTHPSTIPARRCLTSDPVHSCDLCYM</sequence>
<accession>A0A8D8U951</accession>
<organism evidence="1">
    <name type="scientific">Cacopsylla melanoneura</name>
    <dbReference type="NCBI Taxonomy" id="428564"/>
    <lineage>
        <taxon>Eukaryota</taxon>
        <taxon>Metazoa</taxon>
        <taxon>Ecdysozoa</taxon>
        <taxon>Arthropoda</taxon>
        <taxon>Hexapoda</taxon>
        <taxon>Insecta</taxon>
        <taxon>Pterygota</taxon>
        <taxon>Neoptera</taxon>
        <taxon>Paraneoptera</taxon>
        <taxon>Hemiptera</taxon>
        <taxon>Sternorrhyncha</taxon>
        <taxon>Psylloidea</taxon>
        <taxon>Psyllidae</taxon>
        <taxon>Psyllinae</taxon>
        <taxon>Cacopsylla</taxon>
    </lineage>
</organism>
<proteinExistence type="predicted"/>
<dbReference type="AlphaFoldDB" id="A0A8D8U951"/>
<evidence type="ECO:0000313" key="1">
    <source>
        <dbReference type="EMBL" id="CAG6701768.1"/>
    </source>
</evidence>